<feature type="region of interest" description="Disordered" evidence="6">
    <location>
        <begin position="242"/>
        <end position="263"/>
    </location>
</feature>
<evidence type="ECO:0000256" key="3">
    <source>
        <dbReference type="ARBA" id="ARBA00022692"/>
    </source>
</evidence>
<feature type="domain" description="SUEL-type lectin" evidence="8">
    <location>
        <begin position="208"/>
        <end position="314"/>
    </location>
</feature>
<feature type="compositionally biased region" description="Gly residues" evidence="6">
    <location>
        <begin position="575"/>
        <end position="584"/>
    </location>
</feature>
<evidence type="ECO:0000256" key="6">
    <source>
        <dbReference type="SAM" id="MobiDB-lite"/>
    </source>
</evidence>
<dbReference type="InterPro" id="IPR043159">
    <property type="entry name" value="Lectin_gal-bd_sf"/>
</dbReference>
<accession>A0ABM3UZ17</accession>
<dbReference type="Gene3D" id="2.60.120.740">
    <property type="match status" value="2"/>
</dbReference>
<keyword evidence="3 7" id="KW-0812">Transmembrane</keyword>
<dbReference type="CDD" id="cd22828">
    <property type="entry name" value="Gal_Rha_Lectin_EVA1_EVA1C_rpt1"/>
    <property type="match status" value="1"/>
</dbReference>
<dbReference type="CDD" id="cd22829">
    <property type="entry name" value="Gal_Rha_Lectin_EVA1_EVA1C_rpt2"/>
    <property type="match status" value="1"/>
</dbReference>
<keyword evidence="4 7" id="KW-1133">Transmembrane helix</keyword>
<dbReference type="Pfam" id="PF02140">
    <property type="entry name" value="SUEL_Lectin"/>
    <property type="match status" value="1"/>
</dbReference>
<evidence type="ECO:0000256" key="1">
    <source>
        <dbReference type="ARBA" id="ARBA00004167"/>
    </source>
</evidence>
<sequence length="826" mass="90036">MATLPHYPGPDLRHWLHHNWRQMFCAWLTFWVFFMCTLSPVLPEVIYRVDPLALLAATLRTYQRAGCDSEQLSLSCPRGTSISIELAQYGRAGDLSDHSLCPPLSQEDLTTTGSNSGDGSTGLIGAGSSTGVIHSGTQIEVKPPESCTVSGLQYALLQTVVDACQKKRHCKFSANSKPLASGDPCAGIRKFVEIAYKCRPYEFRSKVACENDNMPLVCNPYSRIAIYSASFGYIERESVQCPHNSSSSSPQSSQTQTTPDTTGKQTCLVSYATETVMQICHGRRRCSVTADAGTFGRPCKNDIPMHLKVVYTCIPRKVLKDRYETAPEPDEPQQSELDLDQDELYDEDQFYKEGEAIPPAPKLQGAIPNAAYPFDFNMRSSEPTTTLMPSILSHNDNTLEDVNSKNDYGDSSTINENDLFRKLSKYFNKNNLDADDDDDDDVDEETTSTIAVQTTLPTDDGNDETSPSPNYIYRRRCQMKDDWGPIGLNCTADDVEIERVPVIGFIVNWIRAYIHIKQNQEQFYLYLIISVAAGMLLCLTLVIGRLTLQRRRSCRKSSLSSSTNNEKNLSDKLGNSGGGGGGSGDNAKYQHETTRETQLNSSFGDDISDIDADIDLTSPMPAPSISNRNESYMTYAPIPNCAYGSLGDHSSTNYGTATTMLMPSTSQHNSLMMPGGHGGIGKSSGCPTVLGSRQTTPPPPSSAALYTSMGVCSPSVSGTMAMGAHVLTPPILSNTTNQNMSGPSYLSGTIMVPGHHHSHTGTLRRSMIPTSMGMMGTPSPPLVGGNSMPPSMVGVPTSSSVYYDTTIPRHISRGMSADNNTQYFYG</sequence>
<evidence type="ECO:0000256" key="2">
    <source>
        <dbReference type="ARBA" id="ARBA00006023"/>
    </source>
</evidence>
<comment type="subcellular location">
    <subcellularLocation>
        <location evidence="1">Membrane</location>
        <topology evidence="1">Single-pass membrane protein</topology>
    </subcellularLocation>
</comment>
<feature type="transmembrane region" description="Helical" evidence="7">
    <location>
        <begin position="523"/>
        <end position="548"/>
    </location>
</feature>
<dbReference type="RefSeq" id="XP_058978773.1">
    <property type="nucleotide sequence ID" value="XM_059122790.1"/>
</dbReference>
<keyword evidence="5 7" id="KW-0472">Membrane</keyword>
<evidence type="ECO:0000313" key="9">
    <source>
        <dbReference type="Proteomes" id="UP001652621"/>
    </source>
</evidence>
<dbReference type="PANTHER" id="PTHR46780">
    <property type="entry name" value="PROTEIN EVA-1"/>
    <property type="match status" value="1"/>
</dbReference>
<evidence type="ECO:0000259" key="8">
    <source>
        <dbReference type="PROSITE" id="PS50228"/>
    </source>
</evidence>
<protein>
    <submittedName>
        <fullName evidence="10 11">Uncharacterized protein LOC101895914 isoform X1</fullName>
    </submittedName>
</protein>
<evidence type="ECO:0000313" key="11">
    <source>
        <dbReference type="RefSeq" id="XP_058978774.1"/>
    </source>
</evidence>
<evidence type="ECO:0000313" key="10">
    <source>
        <dbReference type="RefSeq" id="XP_058978773.1"/>
    </source>
</evidence>
<evidence type="ECO:0000256" key="5">
    <source>
        <dbReference type="ARBA" id="ARBA00023136"/>
    </source>
</evidence>
<dbReference type="RefSeq" id="XP_058978774.1">
    <property type="nucleotide sequence ID" value="XM_059122791.1"/>
</dbReference>
<feature type="transmembrane region" description="Helical" evidence="7">
    <location>
        <begin position="23"/>
        <end position="42"/>
    </location>
</feature>
<evidence type="ECO:0000256" key="4">
    <source>
        <dbReference type="ARBA" id="ARBA00022989"/>
    </source>
</evidence>
<feature type="compositionally biased region" description="Low complexity" evidence="6">
    <location>
        <begin position="245"/>
        <end position="262"/>
    </location>
</feature>
<dbReference type="Proteomes" id="UP001652621">
    <property type="component" value="Unplaced"/>
</dbReference>
<dbReference type="InterPro" id="IPR000922">
    <property type="entry name" value="Lectin_gal-bd_dom"/>
</dbReference>
<comment type="similarity">
    <text evidence="2">Belongs to the EVA1 family.</text>
</comment>
<feature type="region of interest" description="Disordered" evidence="6">
    <location>
        <begin position="555"/>
        <end position="604"/>
    </location>
</feature>
<keyword evidence="9" id="KW-1185">Reference proteome</keyword>
<proteinExistence type="inferred from homology"/>
<gene>
    <name evidence="10 11" type="primary">LOC101895914</name>
</gene>
<feature type="domain" description="SUEL-type lectin" evidence="8">
    <location>
        <begin position="66"/>
        <end position="199"/>
    </location>
</feature>
<organism evidence="9 11">
    <name type="scientific">Musca domestica</name>
    <name type="common">House fly</name>
    <dbReference type="NCBI Taxonomy" id="7370"/>
    <lineage>
        <taxon>Eukaryota</taxon>
        <taxon>Metazoa</taxon>
        <taxon>Ecdysozoa</taxon>
        <taxon>Arthropoda</taxon>
        <taxon>Hexapoda</taxon>
        <taxon>Insecta</taxon>
        <taxon>Pterygota</taxon>
        <taxon>Neoptera</taxon>
        <taxon>Endopterygota</taxon>
        <taxon>Diptera</taxon>
        <taxon>Brachycera</taxon>
        <taxon>Muscomorpha</taxon>
        <taxon>Muscoidea</taxon>
        <taxon>Muscidae</taxon>
        <taxon>Musca</taxon>
    </lineage>
</organism>
<dbReference type="GeneID" id="101895914"/>
<dbReference type="Pfam" id="PF14851">
    <property type="entry name" value="FAM176"/>
    <property type="match status" value="1"/>
</dbReference>
<dbReference type="PROSITE" id="PS50228">
    <property type="entry name" value="SUEL_LECTIN"/>
    <property type="match status" value="2"/>
</dbReference>
<reference evidence="10 11" key="1">
    <citation type="submission" date="2025-05" db="UniProtKB">
        <authorList>
            <consortium name="RefSeq"/>
        </authorList>
    </citation>
    <scope>IDENTIFICATION</scope>
    <source>
        <strain evidence="10 11">Aabys</strain>
        <tissue evidence="10 11">Whole body</tissue>
    </source>
</reference>
<name>A0ABM3UZ17_MUSDO</name>
<dbReference type="InterPro" id="IPR039500">
    <property type="entry name" value="EVA1_dom"/>
</dbReference>
<evidence type="ECO:0000256" key="7">
    <source>
        <dbReference type="SAM" id="Phobius"/>
    </source>
</evidence>